<name>A0A5B8W525_9SPHI</name>
<dbReference type="AlphaFoldDB" id="A0A5B8W525"/>
<evidence type="ECO:0000313" key="1">
    <source>
        <dbReference type="EMBL" id="QEC78751.1"/>
    </source>
</evidence>
<dbReference type="KEGG" id="mgk:FSB76_23405"/>
<accession>A0A5B8W525</accession>
<dbReference type="RefSeq" id="WP_147057689.1">
    <property type="nucleotide sequence ID" value="NZ_CP042437.1"/>
</dbReference>
<proteinExistence type="predicted"/>
<protein>
    <submittedName>
        <fullName evidence="1">Uncharacterized protein</fullName>
    </submittedName>
</protein>
<organism evidence="1 2">
    <name type="scientific">Mucilaginibacter ginsenosidivorax</name>
    <dbReference type="NCBI Taxonomy" id="862126"/>
    <lineage>
        <taxon>Bacteria</taxon>
        <taxon>Pseudomonadati</taxon>
        <taxon>Bacteroidota</taxon>
        <taxon>Sphingobacteriia</taxon>
        <taxon>Sphingobacteriales</taxon>
        <taxon>Sphingobacteriaceae</taxon>
        <taxon>Mucilaginibacter</taxon>
    </lineage>
</organism>
<dbReference type="EMBL" id="CP042437">
    <property type="protein sequence ID" value="QEC78751.1"/>
    <property type="molecule type" value="Genomic_DNA"/>
</dbReference>
<evidence type="ECO:0000313" key="2">
    <source>
        <dbReference type="Proteomes" id="UP000321362"/>
    </source>
</evidence>
<keyword evidence="2" id="KW-1185">Reference proteome</keyword>
<gene>
    <name evidence="1" type="ORF">FSB76_23405</name>
</gene>
<reference evidence="1 2" key="1">
    <citation type="journal article" date="2013" name="J. Microbiol.">
        <title>Mucilaginibacter ginsenosidivorax sp. nov., with ginsenoside converting activity isolated from sediment.</title>
        <authorList>
            <person name="Kim J.K."/>
            <person name="Choi T.E."/>
            <person name="Liu Q.M."/>
            <person name="Park H.Y."/>
            <person name="Yi T.H."/>
            <person name="Yoon M.H."/>
            <person name="Kim S.C."/>
            <person name="Im W.T."/>
        </authorList>
    </citation>
    <scope>NUCLEOTIDE SEQUENCE [LARGE SCALE GENOMIC DNA]</scope>
    <source>
        <strain evidence="1 2">KHI28</strain>
    </source>
</reference>
<dbReference type="Proteomes" id="UP000321362">
    <property type="component" value="Chromosome"/>
</dbReference>
<sequence>MTKADILSKIDTVLPMLQQWMQYKEVVASGADMDTIKELAAVIVPERTWCWTCPAGKGELLTIIYSYYQRESQK</sequence>